<dbReference type="PANTHER" id="PTHR44157:SF1">
    <property type="entry name" value="DNAJ HOMOLOG SUBFAMILY C MEMBER 11"/>
    <property type="match status" value="1"/>
</dbReference>
<accession>A0A2M8F3K6</accession>
<feature type="region of interest" description="Disordered" evidence="1">
    <location>
        <begin position="22"/>
        <end position="49"/>
    </location>
</feature>
<evidence type="ECO:0000256" key="1">
    <source>
        <dbReference type="SAM" id="MobiDB-lite"/>
    </source>
</evidence>
<feature type="compositionally biased region" description="Polar residues" evidence="1">
    <location>
        <begin position="430"/>
        <end position="441"/>
    </location>
</feature>
<feature type="region of interest" description="Disordered" evidence="1">
    <location>
        <begin position="396"/>
        <end position="451"/>
    </location>
</feature>
<dbReference type="PROSITE" id="PS50076">
    <property type="entry name" value="DNAJ_2"/>
    <property type="match status" value="1"/>
</dbReference>
<dbReference type="InterPro" id="IPR001623">
    <property type="entry name" value="DnaJ_domain"/>
</dbReference>
<name>A0A2M8F3K6_9BACT</name>
<dbReference type="InterPro" id="IPR052243">
    <property type="entry name" value="Mito_inner_membrane_organizer"/>
</dbReference>
<evidence type="ECO:0000259" key="2">
    <source>
        <dbReference type="PROSITE" id="PS50076"/>
    </source>
</evidence>
<reference evidence="4" key="1">
    <citation type="submission" date="2017-09" db="EMBL/GenBank/DDBJ databases">
        <title>Depth-based differentiation of microbial function through sediment-hosted aquifers and enrichment of novel symbionts in the deep terrestrial subsurface.</title>
        <authorList>
            <person name="Probst A.J."/>
            <person name="Ladd B."/>
            <person name="Jarett J.K."/>
            <person name="Geller-Mcgrath D.E."/>
            <person name="Sieber C.M.K."/>
            <person name="Emerson J.B."/>
            <person name="Anantharaman K."/>
            <person name="Thomas B.C."/>
            <person name="Malmstrom R."/>
            <person name="Stieglmeier M."/>
            <person name="Klingl A."/>
            <person name="Woyke T."/>
            <person name="Ryan C.M."/>
            <person name="Banfield J.F."/>
        </authorList>
    </citation>
    <scope>NUCLEOTIDE SEQUENCE [LARGE SCALE GENOMIC DNA]</scope>
</reference>
<feature type="domain" description="J" evidence="2">
    <location>
        <begin position="297"/>
        <end position="369"/>
    </location>
</feature>
<dbReference type="InterPro" id="IPR036869">
    <property type="entry name" value="J_dom_sf"/>
</dbReference>
<dbReference type="PANTHER" id="PTHR44157">
    <property type="entry name" value="DNAJ HOMOLOG SUBFAMILY C MEMBER 11"/>
    <property type="match status" value="1"/>
</dbReference>
<dbReference type="Pfam" id="PF00226">
    <property type="entry name" value="DnaJ"/>
    <property type="match status" value="1"/>
</dbReference>
<proteinExistence type="predicted"/>
<gene>
    <name evidence="3" type="ORF">CO051_00845</name>
</gene>
<sequence length="538" mass="62002">PRKADGDADDLARQARIAELGRLDQEKAEKRKAEHDAFSQVGRARQLSTGEAKVVTDPDVLIMEDDMENLLEVRQRWHQTKSEKSQEFYEHQKLSSRIIGKWIDRNMDDSINPAIVQLQQAVAMYKDNIDIHIDDKIDNLKAYFDRARSKPEEEASHSVRKFLDVAQSVVYVIHKEDKSADHPELVVTYNRLKDLYEQARNCKVLDSFELIGKTKEEIGHVVRSYLQDHKTNNAVVSHVSDIGVQPLNMFEDSNKWRAFVEFAEKPKADKNALLQIDHNYENLVILREEADDFNRADYYSLLQIRGDVDNPKVVKRAIRSMRSFYHPDRYRQIATDKQMARMQILFGYIQEAEDTLLDPEKKQRYDDWLENGNSYLKSVKLGDLERAEELARNIQAEPASLPIETPRKAPETMKERKEQGEIWKIDTSKLRSVTQQSGSPSQRPPKIGESQNAVSRDNLQVLIDQILNPNIAGMNLGFVLGNNRYVSVISIAEQNKKGIIPGNDLWLEYVDKSGRFQVIDNFYEAQKVADVLKSFDIS</sequence>
<feature type="compositionally biased region" description="Basic and acidic residues" evidence="1">
    <location>
        <begin position="405"/>
        <end position="429"/>
    </location>
</feature>
<evidence type="ECO:0000313" key="3">
    <source>
        <dbReference type="EMBL" id="PJC33867.1"/>
    </source>
</evidence>
<dbReference type="EMBL" id="PFSC01000023">
    <property type="protein sequence ID" value="PJC33867.1"/>
    <property type="molecule type" value="Genomic_DNA"/>
</dbReference>
<evidence type="ECO:0000313" key="4">
    <source>
        <dbReference type="Proteomes" id="UP000231383"/>
    </source>
</evidence>
<dbReference type="Gene3D" id="1.10.287.110">
    <property type="entry name" value="DnaJ domain"/>
    <property type="match status" value="1"/>
</dbReference>
<organism evidence="3 4">
    <name type="scientific">Candidatus Roizmanbacteria bacterium CG_4_9_14_0_2_um_filter_39_13</name>
    <dbReference type="NCBI Taxonomy" id="1974839"/>
    <lineage>
        <taxon>Bacteria</taxon>
        <taxon>Candidatus Roizmaniibacteriota</taxon>
    </lineage>
</organism>
<dbReference type="Proteomes" id="UP000231383">
    <property type="component" value="Unassembled WGS sequence"/>
</dbReference>
<dbReference type="AlphaFoldDB" id="A0A2M8F3K6"/>
<comment type="caution">
    <text evidence="3">The sequence shown here is derived from an EMBL/GenBank/DDBJ whole genome shotgun (WGS) entry which is preliminary data.</text>
</comment>
<protein>
    <recommendedName>
        <fullName evidence="2">J domain-containing protein</fullName>
    </recommendedName>
</protein>
<dbReference type="SUPFAM" id="SSF46565">
    <property type="entry name" value="Chaperone J-domain"/>
    <property type="match status" value="1"/>
</dbReference>
<feature type="compositionally biased region" description="Basic and acidic residues" evidence="1">
    <location>
        <begin position="22"/>
        <end position="37"/>
    </location>
</feature>
<feature type="non-terminal residue" evidence="3">
    <location>
        <position position="1"/>
    </location>
</feature>